<proteinExistence type="inferred from homology"/>
<dbReference type="PROSITE" id="PS51856">
    <property type="entry name" value="RHO_RNA_BD"/>
    <property type="match status" value="1"/>
</dbReference>
<comment type="caution">
    <text evidence="14">The sequence shown here is derived from an EMBL/GenBank/DDBJ whole genome shotgun (WGS) entry which is preliminary data.</text>
</comment>
<evidence type="ECO:0000256" key="7">
    <source>
        <dbReference type="ARBA" id="ARBA00023015"/>
    </source>
</evidence>
<protein>
    <recommendedName>
        <fullName evidence="9 10">Transcription termination factor Rho</fullName>
        <ecNumber evidence="9 10">3.6.4.-</ecNumber>
    </recommendedName>
    <alternativeName>
        <fullName evidence="9">ATP-dependent helicase Rho</fullName>
    </alternativeName>
</protein>
<keyword evidence="8 9" id="KW-0804">Transcription</keyword>
<keyword evidence="5 9" id="KW-0067">ATP-binding</keyword>
<dbReference type="CDD" id="cd01128">
    <property type="entry name" value="rho_factor_C"/>
    <property type="match status" value="1"/>
</dbReference>
<keyword evidence="6 9" id="KW-0694">RNA-binding</keyword>
<evidence type="ECO:0000256" key="2">
    <source>
        <dbReference type="ARBA" id="ARBA00022741"/>
    </source>
</evidence>
<dbReference type="HAMAP" id="MF_01884">
    <property type="entry name" value="Rho"/>
    <property type="match status" value="1"/>
</dbReference>
<dbReference type="EMBL" id="BMMQ01000003">
    <property type="protein sequence ID" value="GGO62583.1"/>
    <property type="molecule type" value="Genomic_DNA"/>
</dbReference>
<keyword evidence="1 9" id="KW-0806">Transcription termination</keyword>
<evidence type="ECO:0000256" key="1">
    <source>
        <dbReference type="ARBA" id="ARBA00022472"/>
    </source>
</evidence>
<comment type="similarity">
    <text evidence="9 11">Belongs to the Rho family.</text>
</comment>
<dbReference type="RefSeq" id="WP_373286288.1">
    <property type="nucleotide sequence ID" value="NZ_BMMQ01000003.1"/>
</dbReference>
<feature type="compositionally biased region" description="Low complexity" evidence="12">
    <location>
        <begin position="42"/>
        <end position="79"/>
    </location>
</feature>
<feature type="compositionally biased region" description="Basic residues" evidence="12">
    <location>
        <begin position="184"/>
        <end position="194"/>
    </location>
</feature>
<feature type="compositionally biased region" description="Low complexity" evidence="12">
    <location>
        <begin position="137"/>
        <end position="170"/>
    </location>
</feature>
<dbReference type="NCBIfam" id="NF006886">
    <property type="entry name" value="PRK09376.1"/>
    <property type="match status" value="1"/>
</dbReference>
<feature type="binding site" evidence="9">
    <location>
        <begin position="498"/>
        <end position="503"/>
    </location>
    <ligand>
        <name>ATP</name>
        <dbReference type="ChEBI" id="CHEBI:30616"/>
    </ligand>
</feature>
<evidence type="ECO:0000256" key="11">
    <source>
        <dbReference type="PROSITE-ProRule" id="PRU01203"/>
    </source>
</evidence>
<feature type="region of interest" description="Disordered" evidence="12">
    <location>
        <begin position="24"/>
        <end position="359"/>
    </location>
</feature>
<dbReference type="InterPro" id="IPR011113">
    <property type="entry name" value="Rho_RNA-bd"/>
</dbReference>
<sequence>MDSTTENNGGEAATLQEQIDAAIAAADAATSSRPARKRAPRRASSSGIAGEAATSQAEAAPAEAPAAEAVAEEAPAAPKKTTRTRRTKAQIEADKAAAEAAAAEAPAAEAVAEEAPAAPKKTTRTRRTKAQIEADKAAAAAAESAEVAAPAEKAAPAGAEVPSEEAAPAGDDAEGNDETEAPKRPARNSRSRRKPANDEQAEDEPAEKPEAETPSAEGEQAAEASTDESSSTNEGSDSEGDESEGSGRSRNRRSRNRRKKNGSSEGDEQQGETAQNGNQRGQQNGNGQNGNGQNGNGQNGNGQNGNGQNGNGQNGNGQNGNQRGQQREQQGREQQQNRQEQNRNARNRRGRGQDEFEPEIGADDVLIPIAGILDVLDNYAFVRTTGYLPGQQDVYVSLGQVKKYNLRKGDAVVGAIKQPREGDQNSRQKYNALVKVDSVNGLSVDDAAGRVEFSDLTPLYPQERLRLETAPEKTTQRIIDLVAPIGKGQRGLIVAPPKAGKTIVLQQIANAIAQNNPEAHLMVVLVDERPEEVTDMQRTVNGEVIASTFDRPAEDHTTVAELAIERAKRLVELGRDVVVLLDSITRLGRAYNLQAPTSGRVMSGGVDASALYPPKKFFGAARNIENGGSLTILATALVETGSKMDEVIFEEFKGTGNMELRLSRQLADKRIFPAVDVNASSTRREEMLLSPDEVKITWKLRRALAGMDQQHALGVILEKLKETGSNVEFLVQMQKSSVAAENGR</sequence>
<evidence type="ECO:0000256" key="12">
    <source>
        <dbReference type="SAM" id="MobiDB-lite"/>
    </source>
</evidence>
<name>A0ABQ2N0M5_9MICO</name>
<feature type="compositionally biased region" description="Basic residues" evidence="12">
    <location>
        <begin position="249"/>
        <end position="261"/>
    </location>
</feature>
<gene>
    <name evidence="9" type="primary">rho</name>
    <name evidence="14" type="ORF">GCM10010910_13020</name>
</gene>
<feature type="compositionally biased region" description="Low complexity" evidence="12">
    <location>
        <begin position="212"/>
        <end position="235"/>
    </location>
</feature>
<keyword evidence="4 9" id="KW-0347">Helicase</keyword>
<dbReference type="InterPro" id="IPR041703">
    <property type="entry name" value="Rho_factor_ATP-bd"/>
</dbReference>
<evidence type="ECO:0000256" key="6">
    <source>
        <dbReference type="ARBA" id="ARBA00022884"/>
    </source>
</evidence>
<dbReference type="SMART" id="SM00357">
    <property type="entry name" value="CSP"/>
    <property type="match status" value="1"/>
</dbReference>
<dbReference type="Pfam" id="PF00006">
    <property type="entry name" value="ATP-synt_ab"/>
    <property type="match status" value="1"/>
</dbReference>
<dbReference type="SUPFAM" id="SSF52540">
    <property type="entry name" value="P-loop containing nucleoside triphosphate hydrolases"/>
    <property type="match status" value="1"/>
</dbReference>
<dbReference type="InterPro" id="IPR011129">
    <property type="entry name" value="CSD"/>
</dbReference>
<feature type="compositionally biased region" description="Low complexity" evidence="12">
    <location>
        <begin position="98"/>
        <end position="120"/>
    </location>
</feature>
<dbReference type="InterPro" id="IPR012340">
    <property type="entry name" value="NA-bd_OB-fold"/>
</dbReference>
<feature type="binding site" evidence="9">
    <location>
        <position position="529"/>
    </location>
    <ligand>
        <name>ATP</name>
        <dbReference type="ChEBI" id="CHEBI:30616"/>
    </ligand>
</feature>
<dbReference type="SMART" id="SM00382">
    <property type="entry name" value="AAA"/>
    <property type="match status" value="1"/>
</dbReference>
<feature type="compositionally biased region" description="Low complexity" evidence="12">
    <location>
        <begin position="24"/>
        <end position="33"/>
    </location>
</feature>
<comment type="function">
    <text evidence="9">Facilitates transcription termination by a mechanism that involves Rho binding to the nascent RNA, activation of Rho's RNA-dependent ATPase activity, and release of the mRNA from the DNA template.</text>
</comment>
<evidence type="ECO:0000256" key="4">
    <source>
        <dbReference type="ARBA" id="ARBA00022806"/>
    </source>
</evidence>
<dbReference type="InterPro" id="IPR027417">
    <property type="entry name" value="P-loop_NTPase"/>
</dbReference>
<evidence type="ECO:0000313" key="15">
    <source>
        <dbReference type="Proteomes" id="UP000638043"/>
    </source>
</evidence>
<evidence type="ECO:0000256" key="10">
    <source>
        <dbReference type="NCBIfam" id="TIGR00767"/>
    </source>
</evidence>
<organism evidence="14 15">
    <name type="scientific">Microbacterium nanhaiense</name>
    <dbReference type="NCBI Taxonomy" id="1301026"/>
    <lineage>
        <taxon>Bacteria</taxon>
        <taxon>Bacillati</taxon>
        <taxon>Actinomycetota</taxon>
        <taxon>Actinomycetes</taxon>
        <taxon>Micrococcales</taxon>
        <taxon>Microbacteriaceae</taxon>
        <taxon>Microbacterium</taxon>
    </lineage>
</organism>
<dbReference type="SUPFAM" id="SSF50249">
    <property type="entry name" value="Nucleic acid-binding proteins"/>
    <property type="match status" value="1"/>
</dbReference>
<reference evidence="15" key="1">
    <citation type="journal article" date="2019" name="Int. J. Syst. Evol. Microbiol.">
        <title>The Global Catalogue of Microorganisms (GCM) 10K type strain sequencing project: providing services to taxonomists for standard genome sequencing and annotation.</title>
        <authorList>
            <consortium name="The Broad Institute Genomics Platform"/>
            <consortium name="The Broad Institute Genome Sequencing Center for Infectious Disease"/>
            <person name="Wu L."/>
            <person name="Ma J."/>
        </authorList>
    </citation>
    <scope>NUCLEOTIDE SEQUENCE [LARGE SCALE GENOMIC DNA]</scope>
    <source>
        <strain evidence="15">CGMCC 4.7181</strain>
    </source>
</reference>
<feature type="compositionally biased region" description="Gly residues" evidence="12">
    <location>
        <begin position="287"/>
        <end position="318"/>
    </location>
</feature>
<comment type="caution">
    <text evidence="9">Lacks conserved residue(s) required for the propagation of feature annotation.</text>
</comment>
<evidence type="ECO:0000256" key="8">
    <source>
        <dbReference type="ARBA" id="ARBA00023163"/>
    </source>
</evidence>
<accession>A0ABQ2N0M5</accession>
<comment type="subunit">
    <text evidence="9">Homohexamer. The homohexamer assembles into an open ring structure.</text>
</comment>
<dbReference type="NCBIfam" id="TIGR00767">
    <property type="entry name" value="rho"/>
    <property type="match status" value="1"/>
</dbReference>
<dbReference type="Gene3D" id="2.40.50.140">
    <property type="entry name" value="Nucleic acid-binding proteins"/>
    <property type="match status" value="1"/>
</dbReference>
<dbReference type="InterPro" id="IPR000194">
    <property type="entry name" value="ATPase_F1/V1/A1_a/bsu_nucl-bd"/>
</dbReference>
<evidence type="ECO:0000256" key="9">
    <source>
        <dbReference type="HAMAP-Rule" id="MF_01884"/>
    </source>
</evidence>
<feature type="compositionally biased region" description="Low complexity" evidence="12">
    <location>
        <begin position="332"/>
        <end position="344"/>
    </location>
</feature>
<keyword evidence="3 9" id="KW-0378">Hydrolase</keyword>
<dbReference type="Gene3D" id="3.40.50.300">
    <property type="entry name" value="P-loop containing nucleotide triphosphate hydrolases"/>
    <property type="match status" value="1"/>
</dbReference>
<dbReference type="PANTHER" id="PTHR46425:SF1">
    <property type="entry name" value="TRANSCRIPTION TERMINATION FACTOR RHO"/>
    <property type="match status" value="1"/>
</dbReference>
<dbReference type="Pfam" id="PF07497">
    <property type="entry name" value="Rho_RNA_bind"/>
    <property type="match status" value="1"/>
</dbReference>
<evidence type="ECO:0000256" key="5">
    <source>
        <dbReference type="ARBA" id="ARBA00022840"/>
    </source>
</evidence>
<evidence type="ECO:0000313" key="14">
    <source>
        <dbReference type="EMBL" id="GGO62583.1"/>
    </source>
</evidence>
<dbReference type="PANTHER" id="PTHR46425">
    <property type="entry name" value="TRANSCRIPTION TERMINATION FACTOR RHO"/>
    <property type="match status" value="1"/>
</dbReference>
<evidence type="ECO:0000259" key="13">
    <source>
        <dbReference type="PROSITE" id="PS51856"/>
    </source>
</evidence>
<evidence type="ECO:0000256" key="3">
    <source>
        <dbReference type="ARBA" id="ARBA00022801"/>
    </source>
</evidence>
<feature type="binding site" evidence="9">
    <location>
        <begin position="486"/>
        <end position="491"/>
    </location>
    <ligand>
        <name>ATP</name>
        <dbReference type="ChEBI" id="CHEBI:30616"/>
    </ligand>
</feature>
<keyword evidence="15" id="KW-1185">Reference proteome</keyword>
<dbReference type="Proteomes" id="UP000638043">
    <property type="component" value="Unassembled WGS sequence"/>
</dbReference>
<feature type="domain" description="Rho RNA-BD" evidence="13">
    <location>
        <begin position="366"/>
        <end position="443"/>
    </location>
</feature>
<keyword evidence="7 9" id="KW-0805">Transcription regulation</keyword>
<keyword evidence="2 9" id="KW-0547">Nucleotide-binding</keyword>
<dbReference type="InterPro" id="IPR003593">
    <property type="entry name" value="AAA+_ATPase"/>
</dbReference>
<feature type="compositionally biased region" description="Low complexity" evidence="12">
    <location>
        <begin position="275"/>
        <end position="286"/>
    </location>
</feature>
<dbReference type="InterPro" id="IPR004665">
    <property type="entry name" value="Term_rho"/>
</dbReference>
<dbReference type="EC" id="3.6.4.-" evidence="9 10"/>